<name>A0A812TLL8_9DINO</name>
<evidence type="ECO:0000313" key="2">
    <source>
        <dbReference type="EMBL" id="CAE7528349.1"/>
    </source>
</evidence>
<dbReference type="EMBL" id="CAJNJA010024571">
    <property type="protein sequence ID" value="CAE7528349.1"/>
    <property type="molecule type" value="Genomic_DNA"/>
</dbReference>
<reference evidence="2" key="1">
    <citation type="submission" date="2021-02" db="EMBL/GenBank/DDBJ databases">
        <authorList>
            <person name="Dougan E. K."/>
            <person name="Rhodes N."/>
            <person name="Thang M."/>
            <person name="Chan C."/>
        </authorList>
    </citation>
    <scope>NUCLEOTIDE SEQUENCE</scope>
</reference>
<dbReference type="InterPro" id="IPR013584">
    <property type="entry name" value="RAP"/>
</dbReference>
<dbReference type="Pfam" id="PF08373">
    <property type="entry name" value="RAP"/>
    <property type="match status" value="1"/>
</dbReference>
<proteinExistence type="predicted"/>
<dbReference type="SMART" id="SM00952">
    <property type="entry name" value="RAP"/>
    <property type="match status" value="1"/>
</dbReference>
<gene>
    <name evidence="2" type="ORF">SNEC2469_LOCUS15150</name>
</gene>
<dbReference type="OrthoDB" id="443345at2759"/>
<feature type="non-terminal residue" evidence="2">
    <location>
        <position position="1"/>
    </location>
</feature>
<dbReference type="Proteomes" id="UP000601435">
    <property type="component" value="Unassembled WGS sequence"/>
</dbReference>
<dbReference type="PROSITE" id="PS51286">
    <property type="entry name" value="RAP"/>
    <property type="match status" value="1"/>
</dbReference>
<evidence type="ECO:0000259" key="1">
    <source>
        <dbReference type="PROSITE" id="PS51286"/>
    </source>
</evidence>
<dbReference type="AlphaFoldDB" id="A0A812TLL8"/>
<sequence>APAVHSAETLLLATAELCRGFNLRDLPALAKLGDRLTALQVPGSELLRAGVAFSDLGVLHPPIFQSMAKALLGAWPDPFSASDAAQLARVFAVQRFRQEEIFARIAVCLRGGVETLSPEEALSLLHSHAFLRFWPSEHSEMSEELWGALELQALSADSPRPELFLQLCQILFLAQRDKPDLPKVLSLLERASAQLHQRSPWRPSLRRRVLLLRSALRYLHREAYTQLPKAVQLMFRKAHRMEPEAPSKHVVLFVRKLSEALTKLKIGHVAQAVRGPFTFDIVERDRKIIYECNHFDRFYMASTEKIAARCLQERIAKAMGYRVIQVPHWHWNKIKHRRQRIEYIRMSRYYALKDLRELAPRDAPVRDLAENELDYLGEYFFKKDRPSSPWSWFQPRYDASKRLPAASGTL</sequence>
<evidence type="ECO:0000313" key="3">
    <source>
        <dbReference type="Proteomes" id="UP000601435"/>
    </source>
</evidence>
<feature type="domain" description="RAP" evidence="1">
    <location>
        <begin position="288"/>
        <end position="346"/>
    </location>
</feature>
<comment type="caution">
    <text evidence="2">The sequence shown here is derived from an EMBL/GenBank/DDBJ whole genome shotgun (WGS) entry which is preliminary data.</text>
</comment>
<keyword evidence="3" id="KW-1185">Reference proteome</keyword>
<protein>
    <recommendedName>
        <fullName evidence="1">RAP domain-containing protein</fullName>
    </recommendedName>
</protein>
<accession>A0A812TLL8</accession>
<organism evidence="2 3">
    <name type="scientific">Symbiodinium necroappetens</name>
    <dbReference type="NCBI Taxonomy" id="1628268"/>
    <lineage>
        <taxon>Eukaryota</taxon>
        <taxon>Sar</taxon>
        <taxon>Alveolata</taxon>
        <taxon>Dinophyceae</taxon>
        <taxon>Suessiales</taxon>
        <taxon>Symbiodiniaceae</taxon>
        <taxon>Symbiodinium</taxon>
    </lineage>
</organism>